<protein>
    <submittedName>
        <fullName evidence="2">Uncharacterized protein</fullName>
    </submittedName>
</protein>
<name>A0A9N9R618_9NEOP</name>
<dbReference type="Pfam" id="PF00379">
    <property type="entry name" value="Chitin_bind_4"/>
    <property type="match status" value="1"/>
</dbReference>
<evidence type="ECO:0000313" key="3">
    <source>
        <dbReference type="Proteomes" id="UP001153714"/>
    </source>
</evidence>
<sequence>MFCSGLRFTTATDSSQMASGADVNVSLQPLLAEELCLRVSTNQENSLVRGRAHKVQQGGSSFEWGWQQGPQGVATVGQYYVKLPQSEQRVNYAADANGYHGALAVNTSDHQHTHSATFTRAWEVNKLQVIEKTIT</sequence>
<evidence type="ECO:0000256" key="1">
    <source>
        <dbReference type="ARBA" id="ARBA00022729"/>
    </source>
</evidence>
<dbReference type="AlphaFoldDB" id="A0A9N9R618"/>
<organism evidence="2 3">
    <name type="scientific">Diatraea saccharalis</name>
    <name type="common">sugarcane borer</name>
    <dbReference type="NCBI Taxonomy" id="40085"/>
    <lineage>
        <taxon>Eukaryota</taxon>
        <taxon>Metazoa</taxon>
        <taxon>Ecdysozoa</taxon>
        <taxon>Arthropoda</taxon>
        <taxon>Hexapoda</taxon>
        <taxon>Insecta</taxon>
        <taxon>Pterygota</taxon>
        <taxon>Neoptera</taxon>
        <taxon>Endopterygota</taxon>
        <taxon>Lepidoptera</taxon>
        <taxon>Glossata</taxon>
        <taxon>Ditrysia</taxon>
        <taxon>Pyraloidea</taxon>
        <taxon>Crambidae</taxon>
        <taxon>Crambinae</taxon>
        <taxon>Diatraea</taxon>
    </lineage>
</organism>
<reference evidence="2" key="2">
    <citation type="submission" date="2022-10" db="EMBL/GenBank/DDBJ databases">
        <authorList>
            <consortium name="ENA_rothamsted_submissions"/>
            <consortium name="culmorum"/>
            <person name="King R."/>
        </authorList>
    </citation>
    <scope>NUCLEOTIDE SEQUENCE</scope>
</reference>
<dbReference type="EMBL" id="OU893351">
    <property type="protein sequence ID" value="CAG9790119.1"/>
    <property type="molecule type" value="Genomic_DNA"/>
</dbReference>
<accession>A0A9N9R618</accession>
<proteinExistence type="predicted"/>
<reference evidence="2" key="1">
    <citation type="submission" date="2021-12" db="EMBL/GenBank/DDBJ databases">
        <authorList>
            <person name="King R."/>
        </authorList>
    </citation>
    <scope>NUCLEOTIDE SEQUENCE</scope>
</reference>
<keyword evidence="1" id="KW-0732">Signal</keyword>
<dbReference type="InterPro" id="IPR000618">
    <property type="entry name" value="Insect_cuticle"/>
</dbReference>
<evidence type="ECO:0000313" key="2">
    <source>
        <dbReference type="EMBL" id="CAG9790119.1"/>
    </source>
</evidence>
<dbReference type="Proteomes" id="UP001153714">
    <property type="component" value="Chromosome 20"/>
</dbReference>
<gene>
    <name evidence="2" type="ORF">DIATSA_LOCUS7801</name>
</gene>
<keyword evidence="3" id="KW-1185">Reference proteome</keyword>